<dbReference type="Gene3D" id="1.10.3730.20">
    <property type="match status" value="1"/>
</dbReference>
<dbReference type="GO" id="GO:0015297">
    <property type="term" value="F:antiporter activity"/>
    <property type="evidence" value="ECO:0007669"/>
    <property type="project" value="TreeGrafter"/>
</dbReference>
<evidence type="ECO:0000256" key="2">
    <source>
        <dbReference type="ARBA" id="ARBA00022448"/>
    </source>
</evidence>
<feature type="transmembrane region" description="Helical" evidence="7">
    <location>
        <begin position="85"/>
        <end position="104"/>
    </location>
</feature>
<dbReference type="EMBL" id="UINC01011689">
    <property type="protein sequence ID" value="SVA51432.1"/>
    <property type="molecule type" value="Genomic_DNA"/>
</dbReference>
<organism evidence="8">
    <name type="scientific">marine metagenome</name>
    <dbReference type="NCBI Taxonomy" id="408172"/>
    <lineage>
        <taxon>unclassified sequences</taxon>
        <taxon>metagenomes</taxon>
        <taxon>ecological metagenomes</taxon>
    </lineage>
</organism>
<dbReference type="GO" id="GO:0031460">
    <property type="term" value="P:glycine betaine transport"/>
    <property type="evidence" value="ECO:0007669"/>
    <property type="project" value="TreeGrafter"/>
</dbReference>
<protein>
    <recommendedName>
        <fullName evidence="9">QacE family quaternary ammonium compound efflux SMR transporter</fullName>
    </recommendedName>
</protein>
<evidence type="ECO:0000256" key="5">
    <source>
        <dbReference type="ARBA" id="ARBA00022989"/>
    </source>
</evidence>
<dbReference type="FunFam" id="1.10.3730.20:FF:000001">
    <property type="entry name" value="Quaternary ammonium compound resistance transporter SugE"/>
    <property type="match status" value="1"/>
</dbReference>
<dbReference type="GO" id="GO:0015199">
    <property type="term" value="F:amino-acid betaine transmembrane transporter activity"/>
    <property type="evidence" value="ECO:0007669"/>
    <property type="project" value="TreeGrafter"/>
</dbReference>
<dbReference type="GO" id="GO:0015220">
    <property type="term" value="F:choline transmembrane transporter activity"/>
    <property type="evidence" value="ECO:0007669"/>
    <property type="project" value="TreeGrafter"/>
</dbReference>
<dbReference type="SUPFAM" id="SSF103481">
    <property type="entry name" value="Multidrug resistance efflux transporter EmrE"/>
    <property type="match status" value="1"/>
</dbReference>
<sequence length="110" mass="11690">MNNWIYLFVAITSEVIATSALKSSEGFTVLIPSIVVVVGYIAAFYFLSLTLSTIPIGVAYAIWSGVGIAMITLIGWGLFSQKLDLPAIAGILLIISGVIVMYGFSDSVSH</sequence>
<evidence type="ECO:0000256" key="4">
    <source>
        <dbReference type="ARBA" id="ARBA00022692"/>
    </source>
</evidence>
<evidence type="ECO:0000256" key="6">
    <source>
        <dbReference type="ARBA" id="ARBA00023136"/>
    </source>
</evidence>
<dbReference type="InterPro" id="IPR037185">
    <property type="entry name" value="EmrE-like"/>
</dbReference>
<feature type="transmembrane region" description="Helical" evidence="7">
    <location>
        <begin position="27"/>
        <end position="47"/>
    </location>
</feature>
<dbReference type="AlphaFoldDB" id="A0A381WG49"/>
<keyword evidence="5 7" id="KW-1133">Transmembrane helix</keyword>
<feature type="transmembrane region" description="Helical" evidence="7">
    <location>
        <begin position="59"/>
        <end position="79"/>
    </location>
</feature>
<dbReference type="PANTHER" id="PTHR30561:SF1">
    <property type="entry name" value="MULTIDRUG TRANSPORTER EMRE"/>
    <property type="match status" value="1"/>
</dbReference>
<reference evidence="8" key="1">
    <citation type="submission" date="2018-05" db="EMBL/GenBank/DDBJ databases">
        <authorList>
            <person name="Lanie J.A."/>
            <person name="Ng W.-L."/>
            <person name="Kazmierczak K.M."/>
            <person name="Andrzejewski T.M."/>
            <person name="Davidsen T.M."/>
            <person name="Wayne K.J."/>
            <person name="Tettelin H."/>
            <person name="Glass J.I."/>
            <person name="Rusch D."/>
            <person name="Podicherti R."/>
            <person name="Tsui H.-C.T."/>
            <person name="Winkler M.E."/>
        </authorList>
    </citation>
    <scope>NUCLEOTIDE SEQUENCE</scope>
</reference>
<dbReference type="PANTHER" id="PTHR30561">
    <property type="entry name" value="SMR FAMILY PROTON-DEPENDENT DRUG EFFLUX TRANSPORTER SUGE"/>
    <property type="match status" value="1"/>
</dbReference>
<evidence type="ECO:0000256" key="3">
    <source>
        <dbReference type="ARBA" id="ARBA00022475"/>
    </source>
</evidence>
<dbReference type="GO" id="GO:0005886">
    <property type="term" value="C:plasma membrane"/>
    <property type="evidence" value="ECO:0007669"/>
    <property type="project" value="UniProtKB-SubCell"/>
</dbReference>
<keyword evidence="2" id="KW-0813">Transport</keyword>
<dbReference type="InterPro" id="IPR000390">
    <property type="entry name" value="Small_drug/metabolite_transptr"/>
</dbReference>
<proteinExistence type="predicted"/>
<evidence type="ECO:0000256" key="1">
    <source>
        <dbReference type="ARBA" id="ARBA00004651"/>
    </source>
</evidence>
<accession>A0A381WG49</accession>
<keyword evidence="3" id="KW-1003">Cell membrane</keyword>
<dbReference type="InterPro" id="IPR045324">
    <property type="entry name" value="Small_multidrug_res"/>
</dbReference>
<evidence type="ECO:0000256" key="7">
    <source>
        <dbReference type="SAM" id="Phobius"/>
    </source>
</evidence>
<keyword evidence="6 7" id="KW-0472">Membrane</keyword>
<gene>
    <name evidence="8" type="ORF">METZ01_LOCUS104286</name>
</gene>
<evidence type="ECO:0000313" key="8">
    <source>
        <dbReference type="EMBL" id="SVA51432.1"/>
    </source>
</evidence>
<dbReference type="Pfam" id="PF00893">
    <property type="entry name" value="Multi_Drug_Res"/>
    <property type="match status" value="1"/>
</dbReference>
<evidence type="ECO:0008006" key="9">
    <source>
        <dbReference type="Google" id="ProtNLM"/>
    </source>
</evidence>
<name>A0A381WG49_9ZZZZ</name>
<keyword evidence="4 7" id="KW-0812">Transmembrane</keyword>
<comment type="subcellular location">
    <subcellularLocation>
        <location evidence="1">Cell membrane</location>
        <topology evidence="1">Multi-pass membrane protein</topology>
    </subcellularLocation>
</comment>